<dbReference type="RefSeq" id="WP_208497012.1">
    <property type="nucleotide sequence ID" value="NZ_JAGFNP010000007.1"/>
</dbReference>
<evidence type="ECO:0000256" key="2">
    <source>
        <dbReference type="ARBA" id="ARBA00022722"/>
    </source>
</evidence>
<evidence type="ECO:0000259" key="7">
    <source>
        <dbReference type="Pfam" id="PF01850"/>
    </source>
</evidence>
<comment type="caution">
    <text evidence="8">The sequence shown here is derived from an EMBL/GenBank/DDBJ whole genome shotgun (WGS) entry which is preliminary data.</text>
</comment>
<dbReference type="EC" id="3.1.-.-" evidence="6"/>
<reference evidence="8 9" key="1">
    <citation type="submission" date="2021-03" db="EMBL/GenBank/DDBJ databases">
        <title>Glycomyces sp. nov., a novel actinomycete isolated from soil.</title>
        <authorList>
            <person name="Yang X."/>
            <person name="Xu X."/>
        </authorList>
    </citation>
    <scope>NUCLEOTIDE SEQUENCE [LARGE SCALE GENOMIC DNA]</scope>
    <source>
        <strain evidence="8 9">NEAU-S30</strain>
    </source>
</reference>
<keyword evidence="9" id="KW-1185">Reference proteome</keyword>
<protein>
    <recommendedName>
        <fullName evidence="6">Ribonuclease VapC</fullName>
        <shortName evidence="6">RNase VapC</shortName>
        <ecNumber evidence="6">3.1.-.-</ecNumber>
    </recommendedName>
    <alternativeName>
        <fullName evidence="6">Toxin VapC</fullName>
    </alternativeName>
</protein>
<evidence type="ECO:0000256" key="4">
    <source>
        <dbReference type="ARBA" id="ARBA00022801"/>
    </source>
</evidence>
<name>A0ABS3U897_9ACTN</name>
<dbReference type="Gene3D" id="3.40.50.1010">
    <property type="entry name" value="5'-nuclease"/>
    <property type="match status" value="1"/>
</dbReference>
<keyword evidence="6" id="KW-0800">Toxin</keyword>
<keyword evidence="3 6" id="KW-0479">Metal-binding</keyword>
<dbReference type="InterPro" id="IPR002716">
    <property type="entry name" value="PIN_dom"/>
</dbReference>
<comment type="similarity">
    <text evidence="6">Belongs to the PINc/VapC protein family.</text>
</comment>
<evidence type="ECO:0000256" key="5">
    <source>
        <dbReference type="ARBA" id="ARBA00022842"/>
    </source>
</evidence>
<feature type="domain" description="PIN" evidence="7">
    <location>
        <begin position="3"/>
        <end position="131"/>
    </location>
</feature>
<dbReference type="InterPro" id="IPR029060">
    <property type="entry name" value="PIN-like_dom_sf"/>
</dbReference>
<evidence type="ECO:0000256" key="6">
    <source>
        <dbReference type="HAMAP-Rule" id="MF_00265"/>
    </source>
</evidence>
<evidence type="ECO:0000313" key="8">
    <source>
        <dbReference type="EMBL" id="MBO3733983.1"/>
    </source>
</evidence>
<dbReference type="Proteomes" id="UP000681341">
    <property type="component" value="Unassembled WGS sequence"/>
</dbReference>
<keyword evidence="4 6" id="KW-0378">Hydrolase</keyword>
<feature type="binding site" evidence="6">
    <location>
        <position position="6"/>
    </location>
    <ligand>
        <name>Mg(2+)</name>
        <dbReference type="ChEBI" id="CHEBI:18420"/>
    </ligand>
</feature>
<comment type="function">
    <text evidence="6">Toxic component of a toxin-antitoxin (TA) system. An RNase.</text>
</comment>
<evidence type="ECO:0000256" key="3">
    <source>
        <dbReference type="ARBA" id="ARBA00022723"/>
    </source>
</evidence>
<keyword evidence="1 6" id="KW-1277">Toxin-antitoxin system</keyword>
<evidence type="ECO:0000313" key="9">
    <source>
        <dbReference type="Proteomes" id="UP000681341"/>
    </source>
</evidence>
<feature type="binding site" evidence="6">
    <location>
        <position position="104"/>
    </location>
    <ligand>
        <name>Mg(2+)</name>
        <dbReference type="ChEBI" id="CHEBI:18420"/>
    </ligand>
</feature>
<organism evidence="8 9">
    <name type="scientific">Glycomyces niveus</name>
    <dbReference type="NCBI Taxonomy" id="2820287"/>
    <lineage>
        <taxon>Bacteria</taxon>
        <taxon>Bacillati</taxon>
        <taxon>Actinomycetota</taxon>
        <taxon>Actinomycetes</taxon>
        <taxon>Glycomycetales</taxon>
        <taxon>Glycomycetaceae</taxon>
        <taxon>Glycomyces</taxon>
    </lineage>
</organism>
<dbReference type="Pfam" id="PF01850">
    <property type="entry name" value="PIN"/>
    <property type="match status" value="1"/>
</dbReference>
<keyword evidence="2 6" id="KW-0540">Nuclease</keyword>
<sequence>MIIVADTSALLAVFNPRDPDHGRCAELFNSTSGFVYSPLVFAELDHLIRARVHYGAAKQAYEDLIERVAGVGATDYVGQLSIEDYLSVRELRGKYDDMELDLADCLAVALARDWETNQIFTLDETDFRRLAPLPGGDSGFDFFRILPTDLD</sequence>
<keyword evidence="5 6" id="KW-0460">Magnesium</keyword>
<comment type="cofactor">
    <cofactor evidence="6">
        <name>Mg(2+)</name>
        <dbReference type="ChEBI" id="CHEBI:18420"/>
    </cofactor>
</comment>
<dbReference type="SUPFAM" id="SSF88723">
    <property type="entry name" value="PIN domain-like"/>
    <property type="match status" value="1"/>
</dbReference>
<dbReference type="EMBL" id="JAGFNP010000007">
    <property type="protein sequence ID" value="MBO3733983.1"/>
    <property type="molecule type" value="Genomic_DNA"/>
</dbReference>
<dbReference type="InterPro" id="IPR022907">
    <property type="entry name" value="VapC_family"/>
</dbReference>
<evidence type="ECO:0000256" key="1">
    <source>
        <dbReference type="ARBA" id="ARBA00022649"/>
    </source>
</evidence>
<gene>
    <name evidence="6" type="primary">vapC</name>
    <name evidence="8" type="ORF">J5V16_14235</name>
</gene>
<proteinExistence type="inferred from homology"/>
<dbReference type="HAMAP" id="MF_00265">
    <property type="entry name" value="VapC_Nob1"/>
    <property type="match status" value="1"/>
</dbReference>
<accession>A0ABS3U897</accession>